<dbReference type="AlphaFoldDB" id="A0A7J9DWT5"/>
<gene>
    <name evidence="1" type="ORF">Gotri_014410</name>
</gene>
<dbReference type="PANTHER" id="PTHR31286">
    <property type="entry name" value="GLYCINE-RICH CELL WALL STRUCTURAL PROTEIN 1.8-LIKE"/>
    <property type="match status" value="1"/>
</dbReference>
<comment type="caution">
    <text evidence="1">The sequence shown here is derived from an EMBL/GenBank/DDBJ whole genome shotgun (WGS) entry which is preliminary data.</text>
</comment>
<evidence type="ECO:0000313" key="1">
    <source>
        <dbReference type="EMBL" id="MBA0765161.1"/>
    </source>
</evidence>
<dbReference type="Proteomes" id="UP000593568">
    <property type="component" value="Unassembled WGS sequence"/>
</dbReference>
<reference evidence="1 2" key="1">
    <citation type="journal article" date="2019" name="Genome Biol. Evol.">
        <title>Insights into the evolution of the New World diploid cottons (Gossypium, subgenus Houzingenia) based on genome sequencing.</title>
        <authorList>
            <person name="Grover C.E."/>
            <person name="Arick M.A. 2nd"/>
            <person name="Thrash A."/>
            <person name="Conover J.L."/>
            <person name="Sanders W.S."/>
            <person name="Peterson D.G."/>
            <person name="Frelichowski J.E."/>
            <person name="Scheffler J.A."/>
            <person name="Scheffler B.E."/>
            <person name="Wendel J.F."/>
        </authorList>
    </citation>
    <scope>NUCLEOTIDE SEQUENCE [LARGE SCALE GENOMIC DNA]</scope>
    <source>
        <strain evidence="1">8</strain>
        <tissue evidence="1">Leaf</tissue>
    </source>
</reference>
<dbReference type="PANTHER" id="PTHR31286:SF173">
    <property type="entry name" value="DUF4283 DOMAIN-CONTAINING PROTEIN"/>
    <property type="match status" value="1"/>
</dbReference>
<sequence>MELEVLSESPWIIFGQYLTVQPWSVSFDLAQTFPSMVMLWIRFSGPLGYMYKHKILVEIGGLVGKVTKLDLNIDNGIRGRLTRMSVYVNLDKPLVSQIIINGKIHKVEYEFLPTVCFHCERYGHMKDVCRSLNPDLKST</sequence>
<evidence type="ECO:0008006" key="3">
    <source>
        <dbReference type="Google" id="ProtNLM"/>
    </source>
</evidence>
<name>A0A7J9DWT5_9ROSI</name>
<organism evidence="1 2">
    <name type="scientific">Gossypium trilobum</name>
    <dbReference type="NCBI Taxonomy" id="34281"/>
    <lineage>
        <taxon>Eukaryota</taxon>
        <taxon>Viridiplantae</taxon>
        <taxon>Streptophyta</taxon>
        <taxon>Embryophyta</taxon>
        <taxon>Tracheophyta</taxon>
        <taxon>Spermatophyta</taxon>
        <taxon>Magnoliopsida</taxon>
        <taxon>eudicotyledons</taxon>
        <taxon>Gunneridae</taxon>
        <taxon>Pentapetalae</taxon>
        <taxon>rosids</taxon>
        <taxon>malvids</taxon>
        <taxon>Malvales</taxon>
        <taxon>Malvaceae</taxon>
        <taxon>Malvoideae</taxon>
        <taxon>Gossypium</taxon>
    </lineage>
</organism>
<evidence type="ECO:0000313" key="2">
    <source>
        <dbReference type="Proteomes" id="UP000593568"/>
    </source>
</evidence>
<proteinExistence type="predicted"/>
<keyword evidence="2" id="KW-1185">Reference proteome</keyword>
<dbReference type="EMBL" id="JABEZW010000005">
    <property type="protein sequence ID" value="MBA0765161.1"/>
    <property type="molecule type" value="Genomic_DNA"/>
</dbReference>
<dbReference type="InterPro" id="IPR040256">
    <property type="entry name" value="At4g02000-like"/>
</dbReference>
<protein>
    <recommendedName>
        <fullName evidence="3">DUF4283 domain-containing protein</fullName>
    </recommendedName>
</protein>
<accession>A0A7J9DWT5</accession>